<keyword evidence="2" id="KW-0479">Metal-binding</keyword>
<name>A0A6C0JSD2_9ZZZZ</name>
<sequence length="67" mass="7759">MSIPLRCFTCGKVIGNVWEPYLILLKKYTEGEALDLLNIKKYCCRRMVLSNVDQTEKLLMFVSLSKT</sequence>
<evidence type="ECO:0000256" key="1">
    <source>
        <dbReference type="ARBA" id="ARBA00022478"/>
    </source>
</evidence>
<evidence type="ECO:0000313" key="5">
    <source>
        <dbReference type="EMBL" id="QHU07726.1"/>
    </source>
</evidence>
<dbReference type="GO" id="GO:0006360">
    <property type="term" value="P:transcription by RNA polymerase I"/>
    <property type="evidence" value="ECO:0007669"/>
    <property type="project" value="TreeGrafter"/>
</dbReference>
<evidence type="ECO:0000256" key="4">
    <source>
        <dbReference type="ARBA" id="ARBA00023163"/>
    </source>
</evidence>
<dbReference type="AlphaFoldDB" id="A0A6C0JSD2"/>
<dbReference type="GO" id="GO:0008270">
    <property type="term" value="F:zinc ion binding"/>
    <property type="evidence" value="ECO:0007669"/>
    <property type="project" value="TreeGrafter"/>
</dbReference>
<dbReference type="GO" id="GO:0006366">
    <property type="term" value="P:transcription by RNA polymerase II"/>
    <property type="evidence" value="ECO:0007669"/>
    <property type="project" value="TreeGrafter"/>
</dbReference>
<dbReference type="Pfam" id="PF01194">
    <property type="entry name" value="RNA_pol_N"/>
    <property type="match status" value="1"/>
</dbReference>
<dbReference type="GO" id="GO:0005736">
    <property type="term" value="C:RNA polymerase I complex"/>
    <property type="evidence" value="ECO:0007669"/>
    <property type="project" value="TreeGrafter"/>
</dbReference>
<reference evidence="5" key="1">
    <citation type="journal article" date="2020" name="Nature">
        <title>Giant virus diversity and host interactions through global metagenomics.</title>
        <authorList>
            <person name="Schulz F."/>
            <person name="Roux S."/>
            <person name="Paez-Espino D."/>
            <person name="Jungbluth S."/>
            <person name="Walsh D.A."/>
            <person name="Denef V.J."/>
            <person name="McMahon K.D."/>
            <person name="Konstantinidis K.T."/>
            <person name="Eloe-Fadrosh E.A."/>
            <person name="Kyrpides N.C."/>
            <person name="Woyke T."/>
        </authorList>
    </citation>
    <scope>NUCLEOTIDE SEQUENCE</scope>
    <source>
        <strain evidence="5">GVMAG-S-1041349-163</strain>
    </source>
</reference>
<dbReference type="InterPro" id="IPR000268">
    <property type="entry name" value="RPABC5/Rpb10"/>
</dbReference>
<evidence type="ECO:0000256" key="3">
    <source>
        <dbReference type="ARBA" id="ARBA00022833"/>
    </source>
</evidence>
<dbReference type="GO" id="GO:0005666">
    <property type="term" value="C:RNA polymerase III complex"/>
    <property type="evidence" value="ECO:0007669"/>
    <property type="project" value="TreeGrafter"/>
</dbReference>
<organism evidence="5">
    <name type="scientific">viral metagenome</name>
    <dbReference type="NCBI Taxonomy" id="1070528"/>
    <lineage>
        <taxon>unclassified sequences</taxon>
        <taxon>metagenomes</taxon>
        <taxon>organismal metagenomes</taxon>
    </lineage>
</organism>
<dbReference type="PANTHER" id="PTHR23431:SF3">
    <property type="entry name" value="DNA-DIRECTED RNA POLYMERASES I, II, AND III SUBUNIT RPABC5"/>
    <property type="match status" value="1"/>
</dbReference>
<evidence type="ECO:0000256" key="2">
    <source>
        <dbReference type="ARBA" id="ARBA00022723"/>
    </source>
</evidence>
<dbReference type="FunFam" id="1.10.10.60:FF:000024">
    <property type="entry name" value="DNA-directed RNA polymerases I, II, and III subunit"/>
    <property type="match status" value="1"/>
</dbReference>
<dbReference type="GO" id="GO:0005665">
    <property type="term" value="C:RNA polymerase II, core complex"/>
    <property type="evidence" value="ECO:0007669"/>
    <property type="project" value="TreeGrafter"/>
</dbReference>
<dbReference type="SUPFAM" id="SSF46924">
    <property type="entry name" value="RNA polymerase subunit RPB10"/>
    <property type="match status" value="1"/>
</dbReference>
<keyword evidence="4" id="KW-0804">Transcription</keyword>
<dbReference type="GO" id="GO:0042797">
    <property type="term" value="P:tRNA transcription by RNA polymerase III"/>
    <property type="evidence" value="ECO:0007669"/>
    <property type="project" value="TreeGrafter"/>
</dbReference>
<dbReference type="GO" id="GO:0003899">
    <property type="term" value="F:DNA-directed RNA polymerase activity"/>
    <property type="evidence" value="ECO:0007669"/>
    <property type="project" value="InterPro"/>
</dbReference>
<dbReference type="Gene3D" id="1.10.10.60">
    <property type="entry name" value="Homeodomain-like"/>
    <property type="match status" value="1"/>
</dbReference>
<keyword evidence="1" id="KW-0240">DNA-directed RNA polymerase</keyword>
<protein>
    <submittedName>
        <fullName evidence="5">Uncharacterized protein</fullName>
    </submittedName>
</protein>
<keyword evidence="3" id="KW-0862">Zinc</keyword>
<dbReference type="PIRSF" id="PIRSF005653">
    <property type="entry name" value="RNA_pol_N/8_sub"/>
    <property type="match status" value="1"/>
</dbReference>
<proteinExistence type="predicted"/>
<dbReference type="PANTHER" id="PTHR23431">
    <property type="entry name" value="DNA-DIRECTED RNA POLYMERASES I, II, AND III SUBUNIT RPABC5 FAMILY MEMBER"/>
    <property type="match status" value="1"/>
</dbReference>
<accession>A0A6C0JSD2</accession>
<dbReference type="GO" id="GO:0003677">
    <property type="term" value="F:DNA binding"/>
    <property type="evidence" value="ECO:0007669"/>
    <property type="project" value="InterPro"/>
</dbReference>
<dbReference type="EMBL" id="MN740686">
    <property type="protein sequence ID" value="QHU07726.1"/>
    <property type="molecule type" value="Genomic_DNA"/>
</dbReference>
<dbReference type="InterPro" id="IPR023580">
    <property type="entry name" value="RNA_pol_su_RPB10"/>
</dbReference>